<dbReference type="GO" id="GO:0035615">
    <property type="term" value="F:clathrin adaptor activity"/>
    <property type="evidence" value="ECO:0007669"/>
    <property type="project" value="TreeGrafter"/>
</dbReference>
<evidence type="ECO:0000256" key="19">
    <source>
        <dbReference type="ARBA" id="ARBA00073538"/>
    </source>
</evidence>
<dbReference type="PROSITE" id="PS50942">
    <property type="entry name" value="ENTH"/>
    <property type="match status" value="1"/>
</dbReference>
<dbReference type="FunFam" id="1.20.5.1700:FF:000002">
    <property type="entry name" value="Huntingtin interacting protein 1"/>
    <property type="match status" value="1"/>
</dbReference>
<evidence type="ECO:0000256" key="14">
    <source>
        <dbReference type="ARBA" id="ARBA00023203"/>
    </source>
</evidence>
<protein>
    <recommendedName>
        <fullName evidence="19">Huntingtin-interacting protein 1</fullName>
    </recommendedName>
    <alternativeName>
        <fullName evidence="20">Huntingtin-interacting protein I</fullName>
    </alternativeName>
</protein>
<dbReference type="Pfam" id="PF01608">
    <property type="entry name" value="I_LWEQ"/>
    <property type="match status" value="1"/>
</dbReference>
<keyword evidence="16" id="KW-0968">Cytoplasmic vesicle</keyword>
<evidence type="ECO:0000256" key="13">
    <source>
        <dbReference type="ARBA" id="ARBA00023163"/>
    </source>
</evidence>
<feature type="coiled-coil region" evidence="21">
    <location>
        <begin position="944"/>
        <end position="973"/>
    </location>
</feature>
<keyword evidence="8" id="KW-0221">Differentiation</keyword>
<evidence type="ECO:0000256" key="17">
    <source>
        <dbReference type="ARBA" id="ARBA00055592"/>
    </source>
</evidence>
<evidence type="ECO:0000256" key="1">
    <source>
        <dbReference type="ARBA" id="ARBA00004123"/>
    </source>
</evidence>
<dbReference type="Gene3D" id="1.25.40.90">
    <property type="match status" value="1"/>
</dbReference>
<feature type="coiled-coil region" evidence="21">
    <location>
        <begin position="343"/>
        <end position="521"/>
    </location>
</feature>
<keyword evidence="4" id="KW-0963">Cytoplasm</keyword>
<feature type="domain" description="ENTH" evidence="23">
    <location>
        <begin position="1"/>
        <end position="126"/>
    </location>
</feature>
<evidence type="ECO:0000256" key="10">
    <source>
        <dbReference type="ARBA" id="ARBA00023054"/>
    </source>
</evidence>
<keyword evidence="13" id="KW-0804">Transcription</keyword>
<dbReference type="InterPro" id="IPR008942">
    <property type="entry name" value="ENTH_VHS"/>
</dbReference>
<dbReference type="GO" id="GO:0080025">
    <property type="term" value="F:phosphatidylinositol-3,5-bisphosphate binding"/>
    <property type="evidence" value="ECO:0007669"/>
    <property type="project" value="TreeGrafter"/>
</dbReference>
<dbReference type="GO" id="GO:0030665">
    <property type="term" value="C:clathrin-coated vesicle membrane"/>
    <property type="evidence" value="ECO:0007669"/>
    <property type="project" value="UniProtKB-SubCell"/>
</dbReference>
<dbReference type="GO" id="GO:0006897">
    <property type="term" value="P:endocytosis"/>
    <property type="evidence" value="ECO:0007669"/>
    <property type="project" value="UniProtKB-KW"/>
</dbReference>
<dbReference type="GO" id="GO:0098793">
    <property type="term" value="C:presynapse"/>
    <property type="evidence" value="ECO:0007669"/>
    <property type="project" value="TreeGrafter"/>
</dbReference>
<evidence type="ECO:0000259" key="24">
    <source>
        <dbReference type="PROSITE" id="PS50945"/>
    </source>
</evidence>
<gene>
    <name evidence="26" type="primary">Hip1</name>
</gene>
<keyword evidence="12" id="KW-0010">Activator</keyword>
<evidence type="ECO:0000256" key="6">
    <source>
        <dbReference type="ARBA" id="ARBA00022583"/>
    </source>
</evidence>
<dbReference type="GO" id="GO:0051015">
    <property type="term" value="F:actin filament binding"/>
    <property type="evidence" value="ECO:0007669"/>
    <property type="project" value="TreeGrafter"/>
</dbReference>
<evidence type="ECO:0000256" key="18">
    <source>
        <dbReference type="ARBA" id="ARBA00062629"/>
    </source>
</evidence>
<evidence type="ECO:0000256" key="3">
    <source>
        <dbReference type="ARBA" id="ARBA00010135"/>
    </source>
</evidence>
<dbReference type="SUPFAM" id="SSF109885">
    <property type="entry name" value="I/LWEQ domain"/>
    <property type="match status" value="1"/>
</dbReference>
<evidence type="ECO:0000256" key="16">
    <source>
        <dbReference type="ARBA" id="ARBA00023329"/>
    </source>
</evidence>
<evidence type="ECO:0000256" key="11">
    <source>
        <dbReference type="ARBA" id="ARBA00023136"/>
    </source>
</evidence>
<dbReference type="Gene3D" id="6.10.250.920">
    <property type="match status" value="1"/>
</dbReference>
<evidence type="ECO:0000256" key="21">
    <source>
        <dbReference type="SAM" id="Coils"/>
    </source>
</evidence>
<evidence type="ECO:0000256" key="5">
    <source>
        <dbReference type="ARBA" id="ARBA00022553"/>
    </source>
</evidence>
<dbReference type="RefSeq" id="XP_027271985.1">
    <property type="nucleotide sequence ID" value="XM_027416184.2"/>
</dbReference>
<dbReference type="GO" id="GO:0007015">
    <property type="term" value="P:actin filament organization"/>
    <property type="evidence" value="ECO:0007669"/>
    <property type="project" value="TreeGrafter"/>
</dbReference>
<accession>A0A9J7FYA6</accession>
<evidence type="ECO:0000313" key="25">
    <source>
        <dbReference type="Proteomes" id="UP001108280"/>
    </source>
</evidence>
<evidence type="ECO:0000256" key="2">
    <source>
        <dbReference type="ARBA" id="ARBA00004640"/>
    </source>
</evidence>
<dbReference type="InterPro" id="IPR032422">
    <property type="entry name" value="HIP1_clath-bd"/>
</dbReference>
<dbReference type="FunFam" id="1.20.1410.10:FF:000002">
    <property type="entry name" value="Huntingtin interacting protein 1"/>
    <property type="match status" value="1"/>
</dbReference>
<feature type="region of interest" description="Disordered" evidence="22">
    <location>
        <begin position="980"/>
        <end position="1003"/>
    </location>
</feature>
<dbReference type="GO" id="GO:0010646">
    <property type="term" value="P:regulation of cell communication"/>
    <property type="evidence" value="ECO:0007669"/>
    <property type="project" value="UniProtKB-ARBA"/>
</dbReference>
<dbReference type="GO" id="GO:0048260">
    <property type="term" value="P:positive regulation of receptor-mediated endocytosis"/>
    <property type="evidence" value="ECO:0007669"/>
    <property type="project" value="UniProtKB-ARBA"/>
</dbReference>
<dbReference type="GO" id="GO:0030864">
    <property type="term" value="C:cortical actin cytoskeleton"/>
    <property type="evidence" value="ECO:0007669"/>
    <property type="project" value="TreeGrafter"/>
</dbReference>
<dbReference type="SUPFAM" id="SSF48464">
    <property type="entry name" value="ENTH/VHS domain"/>
    <property type="match status" value="1"/>
</dbReference>
<evidence type="ECO:0000256" key="7">
    <source>
        <dbReference type="ARBA" id="ARBA00022703"/>
    </source>
</evidence>
<dbReference type="GO" id="GO:0023051">
    <property type="term" value="P:regulation of signaling"/>
    <property type="evidence" value="ECO:0007669"/>
    <property type="project" value="UniProtKB-ARBA"/>
</dbReference>
<dbReference type="InterPro" id="IPR011417">
    <property type="entry name" value="ANTH_dom"/>
</dbReference>
<dbReference type="InterPro" id="IPR030224">
    <property type="entry name" value="Sla2_fam"/>
</dbReference>
<comment type="subunit">
    <text evidence="18">Homodimer. Binds actin. Binds HTT (via N-terminus). This interaction is restricted to the brain. Binds to IFT57. In normal conditions, it poorly interacts with IFT57, HIP1 being strongly associated with HTT. However, in mutant HTT proteins with a long poly-Gln region, interaction between HTT and HIP1 is inhibited, promoting the interaction between HIP1 and IFT57. Interacts with CLTB (via N-terminus). Interacts (via coiled coil domain) with AR. Interacts with AP2A1, AP2A2, CLTC and HIP1R. Interacts with GRIA1, GRIN2A and GRIN2B.</text>
</comment>
<dbReference type="GO" id="GO:0048268">
    <property type="term" value="P:clathrin coat assembly"/>
    <property type="evidence" value="ECO:0007669"/>
    <property type="project" value="TreeGrafter"/>
</dbReference>
<reference evidence="25" key="2">
    <citation type="journal article" date="2020" name="Biotechnol. Bioeng.">
        <title>Chromosome-scale scaffolds for the Chinese hamster reference genome assembly to facilitate the study of the CHO epigenome.</title>
        <authorList>
            <person name="Hilliard W."/>
            <person name="MacDonald M."/>
            <person name="Lee K.H."/>
        </authorList>
    </citation>
    <scope>NUCLEOTIDE SEQUENCE [LARGE SCALE GENOMIC DNA]</scope>
    <source>
        <strain evidence="25">17A/GY</strain>
    </source>
</reference>
<evidence type="ECO:0000256" key="9">
    <source>
        <dbReference type="ARBA" id="ARBA00023015"/>
    </source>
</evidence>
<comment type="function">
    <text evidence="17">Plays a role in clathrin-mediated endocytosis and trafficking. Involved in regulating AMPA receptor trafficking in the central nervous system in an NMDA-dependent manner. Regulates presynaptic nerve terminal activity. Enhances androgen receptor (AR)-mediated transcription. May act as a proapoptotic protein that induces cell death by acting through the intrinsic apoptosis pathway. Binds 3-phosphoinositides (via ENTH domain). May act through the ENTH domain to promote cell survival by stabilizing receptor tyrosine kinases following ligand-induced endocytosis. May play a functional role in the cell filament networks. May be required for differentiation, proliferation, and/or survival of somatic and germline progenitors.</text>
</comment>
<feature type="coiled-coil region" evidence="21">
    <location>
        <begin position="550"/>
        <end position="577"/>
    </location>
</feature>
<keyword evidence="5" id="KW-0597">Phosphoprotein</keyword>
<organism evidence="25 26">
    <name type="scientific">Cricetulus griseus</name>
    <name type="common">Chinese hamster</name>
    <name type="synonym">Cricetulus barabensis griseus</name>
    <dbReference type="NCBI Taxonomy" id="10029"/>
    <lineage>
        <taxon>Eukaryota</taxon>
        <taxon>Metazoa</taxon>
        <taxon>Chordata</taxon>
        <taxon>Craniata</taxon>
        <taxon>Vertebrata</taxon>
        <taxon>Euteleostomi</taxon>
        <taxon>Mammalia</taxon>
        <taxon>Eutheria</taxon>
        <taxon>Euarchontoglires</taxon>
        <taxon>Glires</taxon>
        <taxon>Rodentia</taxon>
        <taxon>Myomorpha</taxon>
        <taxon>Muroidea</taxon>
        <taxon>Cricetidae</taxon>
        <taxon>Cricetinae</taxon>
        <taxon>Cricetulus</taxon>
    </lineage>
</organism>
<dbReference type="FunFam" id="1.25.40.90:FF:000022">
    <property type="entry name" value="huntingtin-interacting protein 1 isoform X1"/>
    <property type="match status" value="1"/>
</dbReference>
<keyword evidence="15" id="KW-0539">Nucleus</keyword>
<evidence type="ECO:0000256" key="12">
    <source>
        <dbReference type="ARBA" id="ARBA00023159"/>
    </source>
</evidence>
<keyword evidence="11" id="KW-0472">Membrane</keyword>
<dbReference type="GO" id="GO:0043325">
    <property type="term" value="F:phosphatidylinositol-3,4-bisphosphate binding"/>
    <property type="evidence" value="ECO:0007669"/>
    <property type="project" value="TreeGrafter"/>
</dbReference>
<dbReference type="PANTHER" id="PTHR10407:SF14">
    <property type="entry name" value="HUNTINGTIN-INTERACTING PROTEIN 1"/>
    <property type="match status" value="1"/>
</dbReference>
<keyword evidence="10 21" id="KW-0175">Coiled coil</keyword>
<sequence length="1003" mass="112579">MDVNKMTVSVNKAINTQEVAVKEKHARTCILGTHHEKGAQTFWSVVNRLPLSSNAMLCWKFCHVFHKLLRDGHPNVLKDSLRYKNELSDMSRMWGHLSEGYGQLCSIYLNLLRTRMEYHTKNPRFPGNLQMSDRQLDEAGESDVNNFFQLTVEMFDYLECELNLFQTVFNSLDMSRSVSVTTAGQCRLAPLIQVILDCSHLYDYTVKLLFKLHSCLPADTLQGHRDRFMEQFTKLKDLFQRSSNLQYFKRLIQIPQLPENPPNFLRASALSEHISPVVVIPAEVSSPDSEPVLEKDDLMDMDAAQQNLFDNKFDDIFGSSLSSDPFNFNNQNGVNKDEKDHLIERLYREISGLTGQLDSVKMESQRAMLQLKGRVSELEAELAEQQHLGRQATDDCEFLRTELDELKRQREDTEKAQRSLTEIERKAQANEQRYSKLKEKYSELVQNHADLLRKNAEVTKQVSVARQAQVDLEREKKELEDSFARVSDQAQRKTQEQQDVLENLKHELASSRQELQVLHSSLETSAQSEAKWLTQIAELEKEQGSLVTAAAQREEEFSALRDQLESTKIKLASAQESMCQQVKDQRKILLAGSRKAAEREIQEALSQLEEPALISCAGSTDHLLSKVKAVSSCLEQLEKSCSQYLACPEDISELLHSITLLANLTSDTIIQGSATSLRAPPEPADSLTEACRQYGKETLAYLFSLEEEEAMEKADSTAMKNCLRKIEAIGEELLPRGLDIKQEELGDLVDKEMAATSAAIEAATNRIEEILSKSRAGDTGVKLEVNERILGSCTSLMQAIKVLVVTSKDLQKEIVESGRGTASHKEFYAKNSRWTEGLISASKAVGWGATIMVDAADLVVQGKGKFEELMVCSHEIAASTAQLVAASKVKANKGSLNLTQLQQASRGVNQATAAVVASTISGKSQIEETDSMDFSSMTLTQIKRQEMDSQVRVLELENDLQKERQKLGELRKKHYELAGVAEGWEEGTEASPPTAQEAIPEKE</sequence>
<evidence type="ECO:0000256" key="15">
    <source>
        <dbReference type="ARBA" id="ARBA00023242"/>
    </source>
</evidence>
<dbReference type="CTD" id="3092"/>
<dbReference type="GO" id="GO:0006915">
    <property type="term" value="P:apoptotic process"/>
    <property type="evidence" value="ECO:0007669"/>
    <property type="project" value="UniProtKB-KW"/>
</dbReference>
<evidence type="ECO:0000313" key="26">
    <source>
        <dbReference type="RefSeq" id="XP_027271985.1"/>
    </source>
</evidence>
<evidence type="ECO:0000256" key="8">
    <source>
        <dbReference type="ARBA" id="ARBA00022782"/>
    </source>
</evidence>
<proteinExistence type="inferred from homology"/>
<feature type="domain" description="I/LWEQ" evidence="24">
    <location>
        <begin position="737"/>
        <end position="978"/>
    </location>
</feature>
<dbReference type="Pfam" id="PF07651">
    <property type="entry name" value="ANTH"/>
    <property type="match status" value="1"/>
</dbReference>
<dbReference type="SMART" id="SM00307">
    <property type="entry name" value="ILWEQ"/>
    <property type="match status" value="1"/>
</dbReference>
<dbReference type="PROSITE" id="PS50945">
    <property type="entry name" value="I_LWEQ"/>
    <property type="match status" value="1"/>
</dbReference>
<dbReference type="Gene3D" id="1.20.1410.10">
    <property type="entry name" value="I/LWEQ domain"/>
    <property type="match status" value="1"/>
</dbReference>
<keyword evidence="14" id="KW-0009">Actin-binding</keyword>
<dbReference type="InterPro" id="IPR013809">
    <property type="entry name" value="ENTH"/>
</dbReference>
<evidence type="ECO:0000256" key="4">
    <source>
        <dbReference type="ARBA" id="ARBA00022490"/>
    </source>
</evidence>
<evidence type="ECO:0000256" key="22">
    <source>
        <dbReference type="SAM" id="MobiDB-lite"/>
    </source>
</evidence>
<dbReference type="InterPro" id="IPR035964">
    <property type="entry name" value="I/LWEQ_dom_sf"/>
</dbReference>
<dbReference type="Gene3D" id="1.20.5.1700">
    <property type="match status" value="1"/>
</dbReference>
<comment type="similarity">
    <text evidence="3">Belongs to the SLA2 family.</text>
</comment>
<dbReference type="GO" id="GO:0032051">
    <property type="term" value="F:clathrin light chain binding"/>
    <property type="evidence" value="ECO:0007669"/>
    <property type="project" value="TreeGrafter"/>
</dbReference>
<dbReference type="Pfam" id="PF16515">
    <property type="entry name" value="HIP1_clath_bdg"/>
    <property type="match status" value="1"/>
</dbReference>
<dbReference type="AlphaFoldDB" id="A0A9J7FYA6"/>
<dbReference type="GO" id="GO:0005634">
    <property type="term" value="C:nucleus"/>
    <property type="evidence" value="ECO:0007669"/>
    <property type="project" value="UniProtKB-SubCell"/>
</dbReference>
<evidence type="ECO:0000259" key="23">
    <source>
        <dbReference type="PROSITE" id="PS50942"/>
    </source>
</evidence>
<dbReference type="InterPro" id="IPR002558">
    <property type="entry name" value="ILWEQ_dom"/>
</dbReference>
<reference evidence="25" key="1">
    <citation type="journal article" date="2018" name="Biotechnol. Bioeng.">
        <title>A reference genome of the Chinese hamster based on a hybrid assembly strategy.</title>
        <authorList>
            <person name="Rupp O."/>
            <person name="MacDonald M.L."/>
            <person name="Li S."/>
            <person name="Dhiman H."/>
            <person name="Polson S."/>
            <person name="Griep S."/>
            <person name="Heffner K."/>
            <person name="Hernandez I."/>
            <person name="Brinkrolf K."/>
            <person name="Jadhav V."/>
            <person name="Samoudi M."/>
            <person name="Hao H."/>
            <person name="Kingham B."/>
            <person name="Goesmann A."/>
            <person name="Betenbaugh M.J."/>
            <person name="Lewis N.E."/>
            <person name="Borth N."/>
            <person name="Lee K.H."/>
        </authorList>
    </citation>
    <scope>NUCLEOTIDE SEQUENCE [LARGE SCALE GENOMIC DNA]</scope>
    <source>
        <strain evidence="25">17A/GY</strain>
    </source>
</reference>
<dbReference type="CDD" id="cd17013">
    <property type="entry name" value="ANTH_N_HIP1"/>
    <property type="match status" value="1"/>
</dbReference>
<name>A0A9J7FYA6_CRIGR</name>
<keyword evidence="6" id="KW-0254">Endocytosis</keyword>
<dbReference type="Proteomes" id="UP001108280">
    <property type="component" value="Chromosome 4"/>
</dbReference>
<evidence type="ECO:0000256" key="20">
    <source>
        <dbReference type="ARBA" id="ARBA00080332"/>
    </source>
</evidence>
<reference evidence="26" key="3">
    <citation type="submission" date="2025-08" db="UniProtKB">
        <authorList>
            <consortium name="RefSeq"/>
        </authorList>
    </citation>
    <scope>IDENTIFICATION</scope>
    <source>
        <strain evidence="26">17A/GY</strain>
        <tissue evidence="26">Liver</tissue>
    </source>
</reference>
<dbReference type="GeneID" id="100757209"/>
<keyword evidence="25" id="KW-1185">Reference proteome</keyword>
<keyword evidence="9" id="KW-0805">Transcription regulation</keyword>
<keyword evidence="7" id="KW-0053">Apoptosis</keyword>
<dbReference type="SMART" id="SM00273">
    <property type="entry name" value="ENTH"/>
    <property type="match status" value="1"/>
</dbReference>
<dbReference type="PANTHER" id="PTHR10407">
    <property type="entry name" value="HUNTINGTIN INTERACTING PROTEIN 1"/>
    <property type="match status" value="1"/>
</dbReference>
<dbReference type="GO" id="GO:0030154">
    <property type="term" value="P:cell differentiation"/>
    <property type="evidence" value="ECO:0007669"/>
    <property type="project" value="UniProtKB-KW"/>
</dbReference>
<comment type="subcellular location">
    <subcellularLocation>
        <location evidence="2">Cytoplasmic vesicle</location>
        <location evidence="2">Clathrin-coated vesicle membrane</location>
    </subcellularLocation>
    <subcellularLocation>
        <location evidence="1">Nucleus</location>
    </subcellularLocation>
</comment>